<dbReference type="SUPFAM" id="SSF81321">
    <property type="entry name" value="Family A G protein-coupled receptor-like"/>
    <property type="match status" value="1"/>
</dbReference>
<evidence type="ECO:0000256" key="1">
    <source>
        <dbReference type="SAM" id="Phobius"/>
    </source>
</evidence>
<proteinExistence type="predicted"/>
<dbReference type="Proteomes" id="UP000234681">
    <property type="component" value="Chromosome 10"/>
</dbReference>
<protein>
    <submittedName>
        <fullName evidence="2">RCG33226</fullName>
    </submittedName>
</protein>
<keyword evidence="1" id="KW-1133">Transmembrane helix</keyword>
<feature type="transmembrane region" description="Helical" evidence="1">
    <location>
        <begin position="20"/>
        <end position="42"/>
    </location>
</feature>
<evidence type="ECO:0000313" key="2">
    <source>
        <dbReference type="EMBL" id="EDM04104.1"/>
    </source>
</evidence>
<reference evidence="2 3" key="1">
    <citation type="submission" date="2005-07" db="EMBL/GenBank/DDBJ databases">
        <authorList>
            <person name="Mural R.J."/>
            <person name="Li P.W."/>
            <person name="Adams M.D."/>
            <person name="Amanatides P.G."/>
            <person name="Baden-Tillson H."/>
            <person name="Barnstead M."/>
            <person name="Chin S.H."/>
            <person name="Dew I."/>
            <person name="Evans C.A."/>
            <person name="Ferriera S."/>
            <person name="Flanigan M."/>
            <person name="Fosler C."/>
            <person name="Glodek A."/>
            <person name="Gu Z."/>
            <person name="Holt R.A."/>
            <person name="Jennings D."/>
            <person name="Kraft C.L."/>
            <person name="Lu F."/>
            <person name="Nguyen T."/>
            <person name="Nusskern D.R."/>
            <person name="Pfannkoch C.M."/>
            <person name="Sitter C."/>
            <person name="Sutton G.G."/>
            <person name="Venter J.C."/>
            <person name="Wang Z."/>
            <person name="Woodage T."/>
            <person name="Zheng X.H."/>
            <person name="Zhong F."/>
        </authorList>
    </citation>
    <scope>NUCLEOTIDE SEQUENCE [LARGE SCALE GENOMIC DNA]</scope>
    <source>
        <strain>BN</strain>
        <strain evidence="3">Sprague-Dawley</strain>
    </source>
</reference>
<feature type="non-terminal residue" evidence="2">
    <location>
        <position position="81"/>
    </location>
</feature>
<gene>
    <name evidence="2" type="ORF">rCG_33226</name>
</gene>
<keyword evidence="1" id="KW-0472">Membrane</keyword>
<dbReference type="AlphaFoldDB" id="A6HDJ9"/>
<accession>A6HDJ9</accession>
<organism evidence="2 3">
    <name type="scientific">Rattus norvegicus</name>
    <name type="common">Rat</name>
    <dbReference type="NCBI Taxonomy" id="10116"/>
    <lineage>
        <taxon>Eukaryota</taxon>
        <taxon>Metazoa</taxon>
        <taxon>Chordata</taxon>
        <taxon>Craniata</taxon>
        <taxon>Vertebrata</taxon>
        <taxon>Euteleostomi</taxon>
        <taxon>Mammalia</taxon>
        <taxon>Eutheria</taxon>
        <taxon>Euarchontoglires</taxon>
        <taxon>Glires</taxon>
        <taxon>Rodentia</taxon>
        <taxon>Myomorpha</taxon>
        <taxon>Muroidea</taxon>
        <taxon>Muridae</taxon>
        <taxon>Murinae</taxon>
        <taxon>Rattus</taxon>
    </lineage>
</organism>
<evidence type="ECO:0000313" key="3">
    <source>
        <dbReference type="Proteomes" id="UP000234681"/>
    </source>
</evidence>
<sequence length="81" mass="9406">MELENDPRANKFIFLLEPPAFYLSKSQPLSLVLFLFWCFMYMTTLHGNLIKMTALTFESCLQTPINFIILSNICFSSIISF</sequence>
<dbReference type="EMBL" id="CH473948">
    <property type="protein sequence ID" value="EDM04104.1"/>
    <property type="molecule type" value="Genomic_DNA"/>
</dbReference>
<name>A6HDJ9_RAT</name>
<keyword evidence="1" id="KW-0812">Transmembrane</keyword>